<dbReference type="Pfam" id="PF02582">
    <property type="entry name" value="DUF155"/>
    <property type="match status" value="1"/>
</dbReference>
<feature type="region of interest" description="Disordered" evidence="2">
    <location>
        <begin position="212"/>
        <end position="281"/>
    </location>
</feature>
<evidence type="ECO:0000259" key="4">
    <source>
        <dbReference type="Pfam" id="PF02582"/>
    </source>
</evidence>
<keyword evidence="3" id="KW-0472">Membrane</keyword>
<comment type="similarity">
    <text evidence="1">Belongs to the RMD1/sif2 family.</text>
</comment>
<proteinExistence type="inferred from homology"/>
<evidence type="ECO:0000256" key="2">
    <source>
        <dbReference type="SAM" id="MobiDB-lite"/>
    </source>
</evidence>
<comment type="caution">
    <text evidence="5">The sequence shown here is derived from an EMBL/GenBank/DDBJ whole genome shotgun (WGS) entry which is preliminary data.</text>
</comment>
<keyword evidence="6" id="KW-1185">Reference proteome</keyword>
<evidence type="ECO:0000256" key="1">
    <source>
        <dbReference type="ARBA" id="ARBA00008306"/>
    </source>
</evidence>
<dbReference type="PANTHER" id="PTHR16255">
    <property type="entry name" value="REQUIRED FOR MEIOTIC NUCLEAR DIVISION PROTEIN 1 HOMOLOG"/>
    <property type="match status" value="1"/>
</dbReference>
<feature type="transmembrane region" description="Helical" evidence="3">
    <location>
        <begin position="495"/>
        <end position="520"/>
    </location>
</feature>
<feature type="compositionally biased region" description="Polar residues" evidence="2">
    <location>
        <begin position="218"/>
        <end position="229"/>
    </location>
</feature>
<feature type="compositionally biased region" description="Low complexity" evidence="2">
    <location>
        <begin position="36"/>
        <end position="51"/>
    </location>
</feature>
<organism evidence="5 6">
    <name type="scientific">Hohenbuehelia grisea</name>
    <dbReference type="NCBI Taxonomy" id="104357"/>
    <lineage>
        <taxon>Eukaryota</taxon>
        <taxon>Fungi</taxon>
        <taxon>Dikarya</taxon>
        <taxon>Basidiomycota</taxon>
        <taxon>Agaricomycotina</taxon>
        <taxon>Agaricomycetes</taxon>
        <taxon>Agaricomycetidae</taxon>
        <taxon>Agaricales</taxon>
        <taxon>Pleurotineae</taxon>
        <taxon>Pleurotaceae</taxon>
        <taxon>Hohenbuehelia</taxon>
    </lineage>
</organism>
<dbReference type="PANTHER" id="PTHR16255:SF4">
    <property type="entry name" value="SPORULATION PROTEIN RMD8"/>
    <property type="match status" value="1"/>
</dbReference>
<dbReference type="InterPro" id="IPR003734">
    <property type="entry name" value="DUF155"/>
</dbReference>
<evidence type="ECO:0000313" key="5">
    <source>
        <dbReference type="EMBL" id="KAL0960063.1"/>
    </source>
</evidence>
<feature type="compositionally biased region" description="Polar residues" evidence="2">
    <location>
        <begin position="170"/>
        <end position="186"/>
    </location>
</feature>
<feature type="region of interest" description="Disordered" evidence="2">
    <location>
        <begin position="168"/>
        <end position="189"/>
    </location>
</feature>
<feature type="region of interest" description="Disordered" evidence="2">
    <location>
        <begin position="1"/>
        <end position="100"/>
    </location>
</feature>
<dbReference type="InterPro" id="IPR051624">
    <property type="entry name" value="RMD1/Sad1-interacting"/>
</dbReference>
<keyword evidence="3" id="KW-1133">Transmembrane helix</keyword>
<evidence type="ECO:0000313" key="6">
    <source>
        <dbReference type="Proteomes" id="UP001556367"/>
    </source>
</evidence>
<reference evidence="6" key="1">
    <citation type="submission" date="2024-06" db="EMBL/GenBank/DDBJ databases">
        <title>Multi-omics analyses provide insights into the biosynthesis of the anticancer antibiotic pleurotin in Hohenbuehelia grisea.</title>
        <authorList>
            <person name="Weaver J.A."/>
            <person name="Alberti F."/>
        </authorList>
    </citation>
    <scope>NUCLEOTIDE SEQUENCE [LARGE SCALE GENOMIC DNA]</scope>
    <source>
        <strain evidence="6">T-177</strain>
    </source>
</reference>
<evidence type="ECO:0000256" key="3">
    <source>
        <dbReference type="SAM" id="Phobius"/>
    </source>
</evidence>
<name>A0ABR3JVY7_9AGAR</name>
<sequence>MSSNPHGSEPVLLGAKLPKRQRNTRLSSLNLSTNKPGASSRPPSRRASVPGLAAGAPGAHRTSKTSQKLVVLPSAVQTKPLPGNDEDDPTFGGYETDAGIREHKSEAEKMNKGQRERMGYKRITAYCVAESFKMKLLASFLKREHNVAPRVFDEAVYCMYHLPLLPGYGPNSNIRSSNPGPSTSGGKSMLRRLSEAEENGYQGTYFNSEVARSPQDGYISTTSPVNSRNPPIRPPADPTPSSETDHFLSASDAEPPTPATDAETENEAQWSSKRKQKVEFSDTAPLNEEAVAEVIFFEYGVVVFFGLAEGQERGILEDIGNASILRRPDAEDDWEIEECHYIHDPLVAYPRIYNDFFTLKSSSHLLKLSIAHALAQSTLLARYEANAQKVLSSPMALSIPKQLAVSGGLQLKRNEALKLTGRLFKLKRDVNLVSNVLDVPELFWSEASLKELYDAVREYMELKPRVQVLNEKLGVASDFLDAIHDHLNNSAMERITWIIIWLIVVAILVELGEVIARLIVHATMGEQAAIRALSKEEALRTLERMMTQS</sequence>
<dbReference type="EMBL" id="JASNQZ010000002">
    <property type="protein sequence ID" value="KAL0960063.1"/>
    <property type="molecule type" value="Genomic_DNA"/>
</dbReference>
<gene>
    <name evidence="5" type="ORF">HGRIS_011711</name>
</gene>
<feature type="domain" description="DUF155" evidence="4">
    <location>
        <begin position="294"/>
        <end position="470"/>
    </location>
</feature>
<keyword evidence="3" id="KW-0812">Transmembrane</keyword>
<dbReference type="Proteomes" id="UP001556367">
    <property type="component" value="Unassembled WGS sequence"/>
</dbReference>
<accession>A0ABR3JVY7</accession>
<protein>
    <recommendedName>
        <fullName evidence="4">DUF155 domain-containing protein</fullName>
    </recommendedName>
</protein>
<feature type="compositionally biased region" description="Polar residues" evidence="2">
    <location>
        <begin position="24"/>
        <end position="35"/>
    </location>
</feature>